<dbReference type="GO" id="GO:0003700">
    <property type="term" value="F:DNA-binding transcription factor activity"/>
    <property type="evidence" value="ECO:0007669"/>
    <property type="project" value="InterPro"/>
</dbReference>
<dbReference type="Proteomes" id="UP000541810">
    <property type="component" value="Unassembled WGS sequence"/>
</dbReference>
<comment type="caution">
    <text evidence="5">The sequence shown here is derived from an EMBL/GenBank/DDBJ whole genome shotgun (WGS) entry which is preliminary data.</text>
</comment>
<dbReference type="SUPFAM" id="SSF53822">
    <property type="entry name" value="Periplasmic binding protein-like I"/>
    <property type="match status" value="1"/>
</dbReference>
<dbReference type="InterPro" id="IPR054031">
    <property type="entry name" value="XylR_PBP1"/>
</dbReference>
<organism evidence="5 6">
    <name type="scientific">Algisphaera agarilytica</name>
    <dbReference type="NCBI Taxonomy" id="1385975"/>
    <lineage>
        <taxon>Bacteria</taxon>
        <taxon>Pseudomonadati</taxon>
        <taxon>Planctomycetota</taxon>
        <taxon>Phycisphaerae</taxon>
        <taxon>Phycisphaerales</taxon>
        <taxon>Phycisphaeraceae</taxon>
        <taxon>Algisphaera</taxon>
    </lineage>
</organism>
<keyword evidence="3" id="KW-0804">Transcription</keyword>
<keyword evidence="6" id="KW-1185">Reference proteome</keyword>
<evidence type="ECO:0000313" key="6">
    <source>
        <dbReference type="Proteomes" id="UP000541810"/>
    </source>
</evidence>
<dbReference type="EMBL" id="JACHGY010000001">
    <property type="protein sequence ID" value="MBB6428306.1"/>
    <property type="molecule type" value="Genomic_DNA"/>
</dbReference>
<evidence type="ECO:0000256" key="1">
    <source>
        <dbReference type="ARBA" id="ARBA00023015"/>
    </source>
</evidence>
<dbReference type="InterPro" id="IPR046335">
    <property type="entry name" value="LacI/GalR-like_sensor"/>
</dbReference>
<dbReference type="InterPro" id="IPR020449">
    <property type="entry name" value="Tscrpt_reg_AraC-type_HTH"/>
</dbReference>
<dbReference type="Pfam" id="PF13377">
    <property type="entry name" value="Peripla_BP_3"/>
    <property type="match status" value="1"/>
</dbReference>
<name>A0A7X0H2Z8_9BACT</name>
<dbReference type="PROSITE" id="PS00041">
    <property type="entry name" value="HTH_ARAC_FAMILY_1"/>
    <property type="match status" value="1"/>
</dbReference>
<proteinExistence type="predicted"/>
<dbReference type="Pfam" id="PF22177">
    <property type="entry name" value="PBP1_XylR"/>
    <property type="match status" value="1"/>
</dbReference>
<dbReference type="Gene3D" id="1.10.10.60">
    <property type="entry name" value="Homeodomain-like"/>
    <property type="match status" value="2"/>
</dbReference>
<dbReference type="InterPro" id="IPR009057">
    <property type="entry name" value="Homeodomain-like_sf"/>
</dbReference>
<dbReference type="CDD" id="cd01543">
    <property type="entry name" value="PBP1_XylR"/>
    <property type="match status" value="1"/>
</dbReference>
<dbReference type="InterPro" id="IPR018062">
    <property type="entry name" value="HTH_AraC-typ_CS"/>
</dbReference>
<dbReference type="Pfam" id="PF12833">
    <property type="entry name" value="HTH_18"/>
    <property type="match status" value="1"/>
</dbReference>
<keyword evidence="2" id="KW-0238">DNA-binding</keyword>
<dbReference type="InterPro" id="IPR028082">
    <property type="entry name" value="Peripla_BP_I"/>
</dbReference>
<dbReference type="SUPFAM" id="SSF46689">
    <property type="entry name" value="Homeodomain-like"/>
    <property type="match status" value="2"/>
</dbReference>
<evidence type="ECO:0000256" key="3">
    <source>
        <dbReference type="ARBA" id="ARBA00023163"/>
    </source>
</evidence>
<evidence type="ECO:0000259" key="4">
    <source>
        <dbReference type="PROSITE" id="PS01124"/>
    </source>
</evidence>
<feature type="domain" description="HTH araC/xylS-type" evidence="4">
    <location>
        <begin position="273"/>
        <end position="371"/>
    </location>
</feature>
<dbReference type="Gene3D" id="3.40.50.2300">
    <property type="match status" value="2"/>
</dbReference>
<evidence type="ECO:0000256" key="2">
    <source>
        <dbReference type="ARBA" id="ARBA00023125"/>
    </source>
</evidence>
<sequence length="378" mass="42892">MDTINPRVGVLLETDTAWARHLIEGIILYSRSHSPWDLYLDPLPIDSSWHIPGDWKGDGIIARVSSPYVLNNLRSLGLPVVNVSGNQVEGCDYPRVMTSPSSQAELAYDAFRSRGFEQFAYVGPVNHAHVQQHCDAYKQCLEQHGYELMVHQPQSSDALKQWLRSAPKPMAVFCWGSHWGGRIINACAADKISVPHDVAVLGSNYDEIYNEASFPPQAGIEMNPRHIGELAASVLDRLMKGQEVEKLEWFLEPVKVVEKPSIDTFAVADERVRQAIDFLNQNALNPISVDDVVEVVPIPRRTLERRFRKCTGHSIRDYTRQLRVNHARELLANTDQTMVAISDECGFSSYNYFNRVFKQMVGVSPSRYRRDWKESANR</sequence>
<dbReference type="AlphaFoldDB" id="A0A7X0H2Z8"/>
<dbReference type="InterPro" id="IPR018060">
    <property type="entry name" value="HTH_AraC"/>
</dbReference>
<reference evidence="5 6" key="1">
    <citation type="submission" date="2020-08" db="EMBL/GenBank/DDBJ databases">
        <title>Genomic Encyclopedia of Type Strains, Phase IV (KMG-IV): sequencing the most valuable type-strain genomes for metagenomic binning, comparative biology and taxonomic classification.</title>
        <authorList>
            <person name="Goeker M."/>
        </authorList>
    </citation>
    <scope>NUCLEOTIDE SEQUENCE [LARGE SCALE GENOMIC DNA]</scope>
    <source>
        <strain evidence="5 6">DSM 103725</strain>
    </source>
</reference>
<accession>A0A7X0H2Z8</accession>
<dbReference type="PANTHER" id="PTHR43280:SF28">
    <property type="entry name" value="HTH-TYPE TRANSCRIPTIONAL ACTIVATOR RHAS"/>
    <property type="match status" value="1"/>
</dbReference>
<gene>
    <name evidence="5" type="ORF">HNQ40_000112</name>
</gene>
<dbReference type="PRINTS" id="PR00032">
    <property type="entry name" value="HTHARAC"/>
</dbReference>
<dbReference type="SMART" id="SM00342">
    <property type="entry name" value="HTH_ARAC"/>
    <property type="match status" value="1"/>
</dbReference>
<evidence type="ECO:0000313" key="5">
    <source>
        <dbReference type="EMBL" id="MBB6428306.1"/>
    </source>
</evidence>
<protein>
    <submittedName>
        <fullName evidence="5">LacI family transcriptional regulator</fullName>
    </submittedName>
</protein>
<dbReference type="RefSeq" id="WP_184675320.1">
    <property type="nucleotide sequence ID" value="NZ_JACHGY010000001.1"/>
</dbReference>
<dbReference type="GO" id="GO:0043565">
    <property type="term" value="F:sequence-specific DNA binding"/>
    <property type="evidence" value="ECO:0007669"/>
    <property type="project" value="InterPro"/>
</dbReference>
<keyword evidence="1" id="KW-0805">Transcription regulation</keyword>
<dbReference type="PANTHER" id="PTHR43280">
    <property type="entry name" value="ARAC-FAMILY TRANSCRIPTIONAL REGULATOR"/>
    <property type="match status" value="1"/>
</dbReference>
<dbReference type="PROSITE" id="PS01124">
    <property type="entry name" value="HTH_ARAC_FAMILY_2"/>
    <property type="match status" value="1"/>
</dbReference>